<dbReference type="RefSeq" id="XP_004703254.1">
    <property type="nucleotide sequence ID" value="XM_004703197.2"/>
</dbReference>
<dbReference type="Proteomes" id="UP000694863">
    <property type="component" value="Unplaced"/>
</dbReference>
<evidence type="ECO:0000256" key="5">
    <source>
        <dbReference type="ARBA" id="ARBA00022525"/>
    </source>
</evidence>
<organism evidence="11 12">
    <name type="scientific">Echinops telfairi</name>
    <name type="common">Lesser hedgehog tenrec</name>
    <dbReference type="NCBI Taxonomy" id="9371"/>
    <lineage>
        <taxon>Eukaryota</taxon>
        <taxon>Metazoa</taxon>
        <taxon>Chordata</taxon>
        <taxon>Craniata</taxon>
        <taxon>Vertebrata</taxon>
        <taxon>Euteleostomi</taxon>
        <taxon>Mammalia</taxon>
        <taxon>Eutheria</taxon>
        <taxon>Afrotheria</taxon>
        <taxon>Tenrecidae</taxon>
        <taxon>Tenrecinae</taxon>
        <taxon>Echinops</taxon>
    </lineage>
</organism>
<evidence type="ECO:0000256" key="8">
    <source>
        <dbReference type="ARBA" id="ARBA00034094"/>
    </source>
</evidence>
<dbReference type="InterPro" id="IPR001089">
    <property type="entry name" value="Chemokine_CXC"/>
</dbReference>
<keyword evidence="4" id="KW-0202">Cytokine</keyword>
<evidence type="ECO:0000256" key="1">
    <source>
        <dbReference type="ARBA" id="ARBA00004613"/>
    </source>
</evidence>
<evidence type="ECO:0000256" key="4">
    <source>
        <dbReference type="ARBA" id="ARBA00022514"/>
    </source>
</evidence>
<dbReference type="Gene3D" id="2.40.50.40">
    <property type="match status" value="1"/>
</dbReference>
<dbReference type="PRINTS" id="PR00436">
    <property type="entry name" value="INTERLEUKIN8"/>
</dbReference>
<dbReference type="PRINTS" id="PR00437">
    <property type="entry name" value="SMALLCYTKCXC"/>
</dbReference>
<evidence type="ECO:0000259" key="10">
    <source>
        <dbReference type="SMART" id="SM00199"/>
    </source>
</evidence>
<accession>A0ABM0IM59</accession>
<dbReference type="PANTHER" id="PTHR12015">
    <property type="entry name" value="SMALL INDUCIBLE CYTOKINE A"/>
    <property type="match status" value="1"/>
</dbReference>
<keyword evidence="11" id="KW-1185">Reference proteome</keyword>
<keyword evidence="9" id="KW-0732">Signal</keyword>
<gene>
    <name evidence="12" type="primary">CXCL8</name>
</gene>
<comment type="similarity">
    <text evidence="2">Belongs to the intercrine alpha (chemokine CxC) family.</text>
</comment>
<reference evidence="12" key="1">
    <citation type="submission" date="2025-08" db="UniProtKB">
        <authorList>
            <consortium name="RefSeq"/>
        </authorList>
    </citation>
    <scope>IDENTIFICATION</scope>
</reference>
<feature type="chain" id="PRO_5046254791" description="Interleukin-8" evidence="9">
    <location>
        <begin position="21"/>
        <end position="106"/>
    </location>
</feature>
<dbReference type="InterPro" id="IPR036048">
    <property type="entry name" value="Interleukin_8-like_sf"/>
</dbReference>
<dbReference type="SUPFAM" id="SSF54117">
    <property type="entry name" value="Interleukin 8-like chemokines"/>
    <property type="match status" value="1"/>
</dbReference>
<evidence type="ECO:0000313" key="12">
    <source>
        <dbReference type="RefSeq" id="XP_004703254.1"/>
    </source>
</evidence>
<dbReference type="Pfam" id="PF00048">
    <property type="entry name" value="IL8"/>
    <property type="match status" value="1"/>
</dbReference>
<dbReference type="SMART" id="SM00199">
    <property type="entry name" value="SCY"/>
    <property type="match status" value="1"/>
</dbReference>
<name>A0ABM0IM59_ECHTE</name>
<protein>
    <recommendedName>
        <fullName evidence="3">Interleukin-8</fullName>
    </recommendedName>
    <alternativeName>
        <fullName evidence="6">C-X-C motif chemokine 8</fullName>
    </alternativeName>
    <alternativeName>
        <fullName evidence="7">Chemokine (C-X-C motif) ligand 8</fullName>
    </alternativeName>
</protein>
<evidence type="ECO:0000313" key="11">
    <source>
        <dbReference type="Proteomes" id="UP000694863"/>
    </source>
</evidence>
<dbReference type="PANTHER" id="PTHR12015:SF200">
    <property type="entry name" value="INTERLEUKIN-8"/>
    <property type="match status" value="1"/>
</dbReference>
<proteinExistence type="inferred from homology"/>
<evidence type="ECO:0000256" key="3">
    <source>
        <dbReference type="ARBA" id="ARBA00019462"/>
    </source>
</evidence>
<sequence>MSPKLGFALLAAFLISAVLCEDALQPRVATELRCQCLKTHPKPFHHKYVQELRVINSGPHCPKSEVIVKLVGKDGVDGKLVCLDPTAKWVQKLVELFLKKAEKKEP</sequence>
<evidence type="ECO:0000256" key="9">
    <source>
        <dbReference type="SAM" id="SignalP"/>
    </source>
</evidence>
<feature type="domain" description="Chemokine interleukin-8-like" evidence="10">
    <location>
        <begin position="31"/>
        <end position="97"/>
    </location>
</feature>
<dbReference type="InterPro" id="IPR033899">
    <property type="entry name" value="CXC_Chemokine_domain"/>
</dbReference>
<dbReference type="InterPro" id="IPR039809">
    <property type="entry name" value="Chemokine_b/g/d"/>
</dbReference>
<dbReference type="InterPro" id="IPR001811">
    <property type="entry name" value="Chemokine_IL8-like_dom"/>
</dbReference>
<comment type="subcellular location">
    <subcellularLocation>
        <location evidence="1">Secreted</location>
    </subcellularLocation>
</comment>
<keyword evidence="5" id="KW-0964">Secreted</keyword>
<feature type="signal peptide" evidence="9">
    <location>
        <begin position="1"/>
        <end position="20"/>
    </location>
</feature>
<evidence type="ECO:0000256" key="6">
    <source>
        <dbReference type="ARBA" id="ARBA00030274"/>
    </source>
</evidence>
<dbReference type="GeneID" id="101664548"/>
<evidence type="ECO:0000256" key="7">
    <source>
        <dbReference type="ARBA" id="ARBA00030394"/>
    </source>
</evidence>
<dbReference type="CDD" id="cd00273">
    <property type="entry name" value="Chemokine_CXC"/>
    <property type="match status" value="1"/>
</dbReference>
<evidence type="ECO:0000256" key="2">
    <source>
        <dbReference type="ARBA" id="ARBA00010665"/>
    </source>
</evidence>
<comment type="function">
    <text evidence="8">Chemotactic factor that mediates inflammatory response by attracting neutrophils, basophils, and T-cells to clear pathogens and protect the host from infection. Also plays an important role in neutrophil activation. Released in response to an inflammatory stimulus, exerts its effect by binding to the G-protein-coupled receptors CXCR1 and CXCR2, primarily found in neutrophils, monocytes and endothelial cells. G-protein heterotrimer (alpha, beta, gamma subunits) constitutively binds to CXCR1/CXCR2 receptor and activation by IL8 leads to beta and gamma subunits release from Galpha (GNAI2 in neutrophils) and activation of several downstream signaling pathways including PI3K and MAPK pathways.</text>
</comment>